<feature type="coiled-coil region" evidence="1">
    <location>
        <begin position="73"/>
        <end position="100"/>
    </location>
</feature>
<organism evidence="3 4">
    <name type="scientific">Eiseniibacteriota bacterium</name>
    <dbReference type="NCBI Taxonomy" id="2212470"/>
    <lineage>
        <taxon>Bacteria</taxon>
        <taxon>Candidatus Eiseniibacteriota</taxon>
    </lineage>
</organism>
<dbReference type="Proteomes" id="UP000739538">
    <property type="component" value="Unassembled WGS sequence"/>
</dbReference>
<evidence type="ECO:0000313" key="3">
    <source>
        <dbReference type="EMBL" id="MCA9758740.1"/>
    </source>
</evidence>
<comment type="caution">
    <text evidence="3">The sequence shown here is derived from an EMBL/GenBank/DDBJ whole genome shotgun (WGS) entry which is preliminary data.</text>
</comment>
<dbReference type="EMBL" id="JAGQHS010000206">
    <property type="protein sequence ID" value="MCA9758740.1"/>
    <property type="molecule type" value="Genomic_DNA"/>
</dbReference>
<name>A0A956NG31_UNCEI</name>
<keyword evidence="2" id="KW-0732">Signal</keyword>
<accession>A0A956NG31</accession>
<reference evidence="3" key="2">
    <citation type="journal article" date="2021" name="Microbiome">
        <title>Successional dynamics and alternative stable states in a saline activated sludge microbial community over 9 years.</title>
        <authorList>
            <person name="Wang Y."/>
            <person name="Ye J."/>
            <person name="Ju F."/>
            <person name="Liu L."/>
            <person name="Boyd J.A."/>
            <person name="Deng Y."/>
            <person name="Parks D.H."/>
            <person name="Jiang X."/>
            <person name="Yin X."/>
            <person name="Woodcroft B.J."/>
            <person name="Tyson G.W."/>
            <person name="Hugenholtz P."/>
            <person name="Polz M.F."/>
            <person name="Zhang T."/>
        </authorList>
    </citation>
    <scope>NUCLEOTIDE SEQUENCE</scope>
    <source>
        <strain evidence="3">HKST-UBA02</strain>
    </source>
</reference>
<protein>
    <submittedName>
        <fullName evidence="3">Uncharacterized protein</fullName>
    </submittedName>
</protein>
<dbReference type="AlphaFoldDB" id="A0A956NG31"/>
<gene>
    <name evidence="3" type="ORF">KDA27_23305</name>
</gene>
<evidence type="ECO:0000256" key="1">
    <source>
        <dbReference type="SAM" id="Coils"/>
    </source>
</evidence>
<reference evidence="3" key="1">
    <citation type="submission" date="2020-04" db="EMBL/GenBank/DDBJ databases">
        <authorList>
            <person name="Zhang T."/>
        </authorList>
    </citation>
    <scope>NUCLEOTIDE SEQUENCE</scope>
    <source>
        <strain evidence="3">HKST-UBA02</strain>
    </source>
</reference>
<feature type="chain" id="PRO_5038120649" evidence="2">
    <location>
        <begin position="40"/>
        <end position="214"/>
    </location>
</feature>
<keyword evidence="1" id="KW-0175">Coiled coil</keyword>
<evidence type="ECO:0000256" key="2">
    <source>
        <dbReference type="SAM" id="SignalP"/>
    </source>
</evidence>
<feature type="coiled-coil region" evidence="1">
    <location>
        <begin position="165"/>
        <end position="213"/>
    </location>
</feature>
<evidence type="ECO:0000313" key="4">
    <source>
        <dbReference type="Proteomes" id="UP000739538"/>
    </source>
</evidence>
<sequence>MSNSSTCPTIRPMPHRAFSALKTALAIGCLLGTSLSLQACTDAKAEREAARVAAITAQIEDVRSVRARLDRSVTTKRANLESMERDLASARRSLNDWNREAERFVSDHKMAVAAIAGLVEGGRIYFDSSNRFSKDAQDLAGWMGVAALAWALFHMDEVAMVVDALNQADTAISGLEAEIAHLTRSVRVAQGELEADQTRLVELSRQITSLQSTI</sequence>
<feature type="signal peptide" evidence="2">
    <location>
        <begin position="1"/>
        <end position="39"/>
    </location>
</feature>
<proteinExistence type="predicted"/>